<feature type="transmembrane region" description="Helical" evidence="1">
    <location>
        <begin position="58"/>
        <end position="78"/>
    </location>
</feature>
<dbReference type="Proteomes" id="UP000076490">
    <property type="component" value="Unassembled WGS sequence"/>
</dbReference>
<protein>
    <submittedName>
        <fullName evidence="2">Uncharacterized protein</fullName>
    </submittedName>
</protein>
<feature type="transmembrane region" description="Helical" evidence="1">
    <location>
        <begin position="6"/>
        <end position="28"/>
    </location>
</feature>
<evidence type="ECO:0000313" key="3">
    <source>
        <dbReference type="Proteomes" id="UP000076490"/>
    </source>
</evidence>
<gene>
    <name evidence="2" type="ORF">AV656_14625</name>
</gene>
<keyword evidence="1" id="KW-0812">Transmembrane</keyword>
<evidence type="ECO:0000256" key="1">
    <source>
        <dbReference type="SAM" id="Phobius"/>
    </source>
</evidence>
<feature type="transmembrane region" description="Helical" evidence="1">
    <location>
        <begin position="35"/>
        <end position="52"/>
    </location>
</feature>
<proteinExistence type="predicted"/>
<comment type="caution">
    <text evidence="2">The sequence shown here is derived from an EMBL/GenBank/DDBJ whole genome shotgun (WGS) entry which is preliminary data.</text>
</comment>
<dbReference type="EMBL" id="LQNT01000013">
    <property type="protein sequence ID" value="KZE36376.1"/>
    <property type="molecule type" value="Genomic_DNA"/>
</dbReference>
<keyword evidence="1" id="KW-1133">Transmembrane helix</keyword>
<reference evidence="2 3" key="1">
    <citation type="submission" date="2016-01" db="EMBL/GenBank/DDBJ databases">
        <title>Whole genome sequencing of Bhargavaea cecembensis T14.</title>
        <authorList>
            <person name="Hong K.W."/>
        </authorList>
    </citation>
    <scope>NUCLEOTIDE SEQUENCE [LARGE SCALE GENOMIC DNA]</scope>
    <source>
        <strain evidence="2 3">T14</strain>
    </source>
</reference>
<name>A0A163EF03_9BACL</name>
<evidence type="ECO:0000313" key="2">
    <source>
        <dbReference type="EMBL" id="KZE36376.1"/>
    </source>
</evidence>
<dbReference type="OrthoDB" id="2933539at2"/>
<dbReference type="RefSeq" id="WP_063183515.1">
    <property type="nucleotide sequence ID" value="NZ_LQNT01000013.1"/>
</dbReference>
<dbReference type="AlphaFoldDB" id="A0A163EF03"/>
<sequence>MESLMGLLLGTLQLFYPLIVMSAIAFVLGLILRSWLWMLASAVLIYPDAWYISGTPAFPWAIYVPLIPVFVALWLFLLNKRDKKASWKTGP</sequence>
<organism evidence="2 3">
    <name type="scientific">Bhargavaea cecembensis</name>
    <dbReference type="NCBI Taxonomy" id="394098"/>
    <lineage>
        <taxon>Bacteria</taxon>
        <taxon>Bacillati</taxon>
        <taxon>Bacillota</taxon>
        <taxon>Bacilli</taxon>
        <taxon>Bacillales</taxon>
        <taxon>Caryophanaceae</taxon>
        <taxon>Bhargavaea</taxon>
    </lineage>
</organism>
<keyword evidence="1" id="KW-0472">Membrane</keyword>
<accession>A0A163EF03</accession>